<keyword evidence="2" id="KW-1185">Reference proteome</keyword>
<dbReference type="HOGENOM" id="CLU_2888817_0_0_1"/>
<sequence length="63" mass="7341">MNHSCCPNAKSFKREEVVLEADGYQPYLISTEKGFRSLIKIVIELAKDPPRLMFMRCVYLNVF</sequence>
<accession>D7MEQ8</accession>
<dbReference type="STRING" id="81972.D7MEQ8"/>
<dbReference type="AlphaFoldDB" id="D7MEQ8"/>
<gene>
    <name evidence="1" type="ORF">ARALYDRAFT_914498</name>
</gene>
<dbReference type="Proteomes" id="UP000008694">
    <property type="component" value="Unassembled WGS sequence"/>
</dbReference>
<evidence type="ECO:0000313" key="2">
    <source>
        <dbReference type="Proteomes" id="UP000008694"/>
    </source>
</evidence>
<evidence type="ECO:0000313" key="1">
    <source>
        <dbReference type="EMBL" id="EFH46133.1"/>
    </source>
</evidence>
<dbReference type="eggNOG" id="KOG0446">
    <property type="taxonomic scope" value="Eukaryota"/>
</dbReference>
<reference evidence="2" key="1">
    <citation type="journal article" date="2011" name="Nat. Genet.">
        <title>The Arabidopsis lyrata genome sequence and the basis of rapid genome size change.</title>
        <authorList>
            <person name="Hu T.T."/>
            <person name="Pattyn P."/>
            <person name="Bakker E.G."/>
            <person name="Cao J."/>
            <person name="Cheng J.-F."/>
            <person name="Clark R.M."/>
            <person name="Fahlgren N."/>
            <person name="Fawcett J.A."/>
            <person name="Grimwood J."/>
            <person name="Gundlach H."/>
            <person name="Haberer G."/>
            <person name="Hollister J.D."/>
            <person name="Ossowski S."/>
            <person name="Ottilar R.P."/>
            <person name="Salamov A.A."/>
            <person name="Schneeberger K."/>
            <person name="Spannagl M."/>
            <person name="Wang X."/>
            <person name="Yang L."/>
            <person name="Nasrallah M.E."/>
            <person name="Bergelson J."/>
            <person name="Carrington J.C."/>
            <person name="Gaut B.S."/>
            <person name="Schmutz J."/>
            <person name="Mayer K.F.X."/>
            <person name="Van de Peer Y."/>
            <person name="Grigoriev I.V."/>
            <person name="Nordborg M."/>
            <person name="Weigel D."/>
            <person name="Guo Y.-L."/>
        </authorList>
    </citation>
    <scope>NUCLEOTIDE SEQUENCE [LARGE SCALE GENOMIC DNA]</scope>
    <source>
        <strain evidence="2">cv. MN47</strain>
    </source>
</reference>
<dbReference type="Gramene" id="scaffold_702240.1">
    <property type="protein sequence ID" value="scaffold_702240.1"/>
    <property type="gene ID" value="scaffold_702240.1"/>
</dbReference>
<proteinExistence type="predicted"/>
<protein>
    <submittedName>
        <fullName evidence="1">Uncharacterized protein</fullName>
    </submittedName>
</protein>
<dbReference type="EMBL" id="GL348719">
    <property type="protein sequence ID" value="EFH46133.1"/>
    <property type="molecule type" value="Genomic_DNA"/>
</dbReference>
<name>D7MEQ8_ARALL</name>
<organism evidence="2">
    <name type="scientific">Arabidopsis lyrata subsp. lyrata</name>
    <name type="common">Lyre-leaved rock-cress</name>
    <dbReference type="NCBI Taxonomy" id="81972"/>
    <lineage>
        <taxon>Eukaryota</taxon>
        <taxon>Viridiplantae</taxon>
        <taxon>Streptophyta</taxon>
        <taxon>Embryophyta</taxon>
        <taxon>Tracheophyta</taxon>
        <taxon>Spermatophyta</taxon>
        <taxon>Magnoliopsida</taxon>
        <taxon>eudicotyledons</taxon>
        <taxon>Gunneridae</taxon>
        <taxon>Pentapetalae</taxon>
        <taxon>rosids</taxon>
        <taxon>malvids</taxon>
        <taxon>Brassicales</taxon>
        <taxon>Brassicaceae</taxon>
        <taxon>Camelineae</taxon>
        <taxon>Arabidopsis</taxon>
    </lineage>
</organism>